<dbReference type="InterPro" id="IPR036396">
    <property type="entry name" value="Cyt_P450_sf"/>
</dbReference>
<keyword evidence="10" id="KW-0472">Membrane</keyword>
<comment type="cofactor">
    <cofactor evidence="1 8">
        <name>heme</name>
        <dbReference type="ChEBI" id="CHEBI:30413"/>
    </cofactor>
</comment>
<dbReference type="EMBL" id="VVIM01000006">
    <property type="protein sequence ID" value="KAB0798352.1"/>
    <property type="molecule type" value="Genomic_DNA"/>
</dbReference>
<dbReference type="PRINTS" id="PR00463">
    <property type="entry name" value="EP450I"/>
</dbReference>
<dbReference type="OrthoDB" id="1470350at2759"/>
<keyword evidence="3 8" id="KW-0349">Heme</keyword>
<evidence type="ECO:0000256" key="7">
    <source>
        <dbReference type="ARBA" id="ARBA00023033"/>
    </source>
</evidence>
<dbReference type="Proteomes" id="UP000327044">
    <property type="component" value="Unassembled WGS sequence"/>
</dbReference>
<dbReference type="GO" id="GO:0016705">
    <property type="term" value="F:oxidoreductase activity, acting on paired donors, with incorporation or reduction of molecular oxygen"/>
    <property type="evidence" value="ECO:0007669"/>
    <property type="project" value="InterPro"/>
</dbReference>
<accession>A0A1Y1KUU9</accession>
<evidence type="ECO:0000313" key="13">
    <source>
        <dbReference type="Proteomes" id="UP000327044"/>
    </source>
</evidence>
<keyword evidence="7 9" id="KW-0503">Monooxygenase</keyword>
<dbReference type="GO" id="GO:0005506">
    <property type="term" value="F:iron ion binding"/>
    <property type="evidence" value="ECO:0007669"/>
    <property type="project" value="InterPro"/>
</dbReference>
<protein>
    <recommendedName>
        <fullName evidence="14">Cytochrome P450</fullName>
    </recommendedName>
</protein>
<evidence type="ECO:0000256" key="8">
    <source>
        <dbReference type="PIRSR" id="PIRSR602401-1"/>
    </source>
</evidence>
<keyword evidence="6 8" id="KW-0408">Iron</keyword>
<reference evidence="12 13" key="2">
    <citation type="journal article" date="2018" name="Elife">
        <title>Firefly genomes illuminate parallel origins of bioluminescence in beetles.</title>
        <authorList>
            <person name="Fallon T.R."/>
            <person name="Lower S.E."/>
            <person name="Chang C.H."/>
            <person name="Bessho-Uehara M."/>
            <person name="Martin G.J."/>
            <person name="Bewick A.J."/>
            <person name="Behringer M."/>
            <person name="Debat H.J."/>
            <person name="Wong I."/>
            <person name="Day J.C."/>
            <person name="Suvorov A."/>
            <person name="Silva C.J."/>
            <person name="Stanger-Hall K.F."/>
            <person name="Hall D.W."/>
            <person name="Schmitz R.J."/>
            <person name="Nelson D.R."/>
            <person name="Lewis S.M."/>
            <person name="Shigenobu S."/>
            <person name="Bybee S.M."/>
            <person name="Larracuente A.M."/>
            <person name="Oba Y."/>
            <person name="Weng J.K."/>
        </authorList>
    </citation>
    <scope>NUCLEOTIDE SEQUENCE [LARGE SCALE GENOMIC DNA]</scope>
    <source>
        <strain evidence="12">1611_PpyrPB1</strain>
        <tissue evidence="12">Whole body</tissue>
    </source>
</reference>
<feature type="transmembrane region" description="Helical" evidence="10">
    <location>
        <begin position="6"/>
        <end position="22"/>
    </location>
</feature>
<dbReference type="EMBL" id="GEZM01075179">
    <property type="protein sequence ID" value="JAV64221.1"/>
    <property type="molecule type" value="Transcribed_RNA"/>
</dbReference>
<dbReference type="InterPro" id="IPR050196">
    <property type="entry name" value="Cytochrome_P450_Monoox"/>
</dbReference>
<proteinExistence type="inferred from homology"/>
<dbReference type="InParanoid" id="A0A1Y1KUU9"/>
<organism evidence="11">
    <name type="scientific">Photinus pyralis</name>
    <name type="common">Common eastern firefly</name>
    <name type="synonym">Lampyris pyralis</name>
    <dbReference type="NCBI Taxonomy" id="7054"/>
    <lineage>
        <taxon>Eukaryota</taxon>
        <taxon>Metazoa</taxon>
        <taxon>Ecdysozoa</taxon>
        <taxon>Arthropoda</taxon>
        <taxon>Hexapoda</taxon>
        <taxon>Insecta</taxon>
        <taxon>Pterygota</taxon>
        <taxon>Neoptera</taxon>
        <taxon>Endopterygota</taxon>
        <taxon>Coleoptera</taxon>
        <taxon>Polyphaga</taxon>
        <taxon>Elateriformia</taxon>
        <taxon>Elateroidea</taxon>
        <taxon>Lampyridae</taxon>
        <taxon>Lampyrinae</taxon>
        <taxon>Photinus</taxon>
    </lineage>
</organism>
<dbReference type="CDD" id="cd20628">
    <property type="entry name" value="CYP4"/>
    <property type="match status" value="1"/>
</dbReference>
<feature type="binding site" description="axial binding residue" evidence="8">
    <location>
        <position position="444"/>
    </location>
    <ligand>
        <name>heme</name>
        <dbReference type="ChEBI" id="CHEBI:30413"/>
    </ligand>
    <ligandPart>
        <name>Fe</name>
        <dbReference type="ChEBI" id="CHEBI:18248"/>
    </ligandPart>
</feature>
<reference evidence="12" key="3">
    <citation type="submission" date="2019-08" db="EMBL/GenBank/DDBJ databases">
        <authorList>
            <consortium name="Photinus pyralis genome working group"/>
            <person name="Fallon T.R."/>
            <person name="Sander Lower S.E."/>
            <person name="Weng J.-K."/>
        </authorList>
    </citation>
    <scope>NUCLEOTIDE SEQUENCE</scope>
    <source>
        <strain evidence="12">1611_PpyrPB1</strain>
        <tissue evidence="12">Whole body</tissue>
    </source>
</reference>
<keyword evidence="10" id="KW-1133">Transmembrane helix</keyword>
<evidence type="ECO:0000256" key="5">
    <source>
        <dbReference type="ARBA" id="ARBA00023002"/>
    </source>
</evidence>
<dbReference type="GO" id="GO:0004497">
    <property type="term" value="F:monooxygenase activity"/>
    <property type="evidence" value="ECO:0007669"/>
    <property type="project" value="UniProtKB-KW"/>
</dbReference>
<evidence type="ECO:0008006" key="14">
    <source>
        <dbReference type="Google" id="ProtNLM"/>
    </source>
</evidence>
<evidence type="ECO:0000256" key="6">
    <source>
        <dbReference type="ARBA" id="ARBA00023004"/>
    </source>
</evidence>
<evidence type="ECO:0000256" key="3">
    <source>
        <dbReference type="ARBA" id="ARBA00022617"/>
    </source>
</evidence>
<dbReference type="PRINTS" id="PR00385">
    <property type="entry name" value="P450"/>
</dbReference>
<gene>
    <name evidence="12" type="ORF">PPYR_09345</name>
</gene>
<dbReference type="InterPro" id="IPR017972">
    <property type="entry name" value="Cyt_P450_CS"/>
</dbReference>
<evidence type="ECO:0000256" key="4">
    <source>
        <dbReference type="ARBA" id="ARBA00022723"/>
    </source>
</evidence>
<dbReference type="GO" id="GO:0020037">
    <property type="term" value="F:heme binding"/>
    <property type="evidence" value="ECO:0007669"/>
    <property type="project" value="InterPro"/>
</dbReference>
<dbReference type="PANTHER" id="PTHR24291">
    <property type="entry name" value="CYTOCHROME P450 FAMILY 4"/>
    <property type="match status" value="1"/>
</dbReference>
<name>A0A1Y1KUU9_PHOPY</name>
<dbReference type="Gene3D" id="1.10.630.10">
    <property type="entry name" value="Cytochrome P450"/>
    <property type="match status" value="1"/>
</dbReference>
<reference evidence="11" key="1">
    <citation type="journal article" date="2016" name="Sci. Rep.">
        <title>Molecular characterization of firefly nuptial gifts: a multi-omics approach sheds light on postcopulatory sexual selection.</title>
        <authorList>
            <person name="Al-Wathiqui N."/>
            <person name="Fallon T.R."/>
            <person name="South A."/>
            <person name="Weng J.K."/>
            <person name="Lewis S.M."/>
        </authorList>
    </citation>
    <scope>NUCLEOTIDE SEQUENCE</scope>
</reference>
<comment type="similarity">
    <text evidence="2 9">Belongs to the cytochrome P450 family.</text>
</comment>
<dbReference type="AlphaFoldDB" id="A0A1Y1KUU9"/>
<keyword evidence="10" id="KW-0812">Transmembrane</keyword>
<keyword evidence="4 8" id="KW-0479">Metal-binding</keyword>
<evidence type="ECO:0000256" key="9">
    <source>
        <dbReference type="RuleBase" id="RU000461"/>
    </source>
</evidence>
<evidence type="ECO:0000256" key="2">
    <source>
        <dbReference type="ARBA" id="ARBA00010617"/>
    </source>
</evidence>
<dbReference type="InterPro" id="IPR001128">
    <property type="entry name" value="Cyt_P450"/>
</dbReference>
<dbReference type="Pfam" id="PF00067">
    <property type="entry name" value="p450"/>
    <property type="match status" value="1"/>
</dbReference>
<dbReference type="PANTHER" id="PTHR24291:SF187">
    <property type="entry name" value="CYTOCHROME P450 4AE1-RELATED"/>
    <property type="match status" value="1"/>
</dbReference>
<evidence type="ECO:0000256" key="1">
    <source>
        <dbReference type="ARBA" id="ARBA00001971"/>
    </source>
</evidence>
<keyword evidence="13" id="KW-1185">Reference proteome</keyword>
<dbReference type="SUPFAM" id="SSF48264">
    <property type="entry name" value="Cytochrome P450"/>
    <property type="match status" value="1"/>
</dbReference>
<evidence type="ECO:0000313" key="11">
    <source>
        <dbReference type="EMBL" id="JAV64221.1"/>
    </source>
</evidence>
<keyword evidence="5 9" id="KW-0560">Oxidoreductase</keyword>
<sequence length="509" mass="58868">MSVIAVILLVITICIVFIPWYNKHRRYIKHLERYPSPPRVFLLGNALDFRQPTAFIRKFGEYARLYGDVVKIYVGPFPTKLLVSNYKLVEQVLSSNKNLNKGKEYQYLSKWLGRGLLICDGDSRWKSHRKLLLPSFHVQVFEEFLHVFETKTQLLVRKLETELDSSSFDIQPYIQLCSLDIICEAALGTSIHAQEDGDSDYVKSISTMCTLFIKRSFNPRLRNNFLYKYSDVYREEERVIKILHRHSSEIVERRKKELQQMELVQDEFGLKKKLTLLDLVLVKRNDVPTLTDIAIREEIDTFMFAGHDTTAAAMGFTIFCLSEYPHIQNKVMDELNAIFVGDVNRSVTLQDINEMRYLEAVIKEALRIYPPVPYYSRMVTEELNFEGGIIPQGISLLLDVYGLHHNPEYFPDPDKFLPERFLGDRGPNGLPYSYIPFSAGPRSCIGQKFAMLEMKTALSILLRHYEFLPSTPKHILSLSAVIVLSSSNGVRVRIRRRIKRTTSPTGYNS</sequence>
<dbReference type="PROSITE" id="PS00086">
    <property type="entry name" value="CYTOCHROME_P450"/>
    <property type="match status" value="1"/>
</dbReference>
<evidence type="ECO:0000256" key="10">
    <source>
        <dbReference type="SAM" id="Phobius"/>
    </source>
</evidence>
<evidence type="ECO:0000313" key="12">
    <source>
        <dbReference type="EMBL" id="KAB0798352.1"/>
    </source>
</evidence>
<dbReference type="InterPro" id="IPR002401">
    <property type="entry name" value="Cyt_P450_E_grp-I"/>
</dbReference>